<organism evidence="2 3">
    <name type="scientific">Salisediminibacterium beveridgei</name>
    <dbReference type="NCBI Taxonomy" id="632773"/>
    <lineage>
        <taxon>Bacteria</taxon>
        <taxon>Bacillati</taxon>
        <taxon>Bacillota</taxon>
        <taxon>Bacilli</taxon>
        <taxon>Bacillales</taxon>
        <taxon>Bacillaceae</taxon>
        <taxon>Salisediminibacterium</taxon>
    </lineage>
</organism>
<dbReference type="Proteomes" id="UP000094463">
    <property type="component" value="Chromosome"/>
</dbReference>
<reference evidence="2 3" key="1">
    <citation type="submission" date="2015-08" db="EMBL/GenBank/DDBJ databases">
        <title>The complete genome sequence of Bacillus beveridgei MLTeJB.</title>
        <authorList>
            <person name="Hanson T.E."/>
            <person name="Mesa C."/>
            <person name="Basesman S.M."/>
            <person name="Oremland R.S."/>
        </authorList>
    </citation>
    <scope>NUCLEOTIDE SEQUENCE [LARGE SCALE GENOMIC DNA]</scope>
    <source>
        <strain evidence="2 3">MLTeJB</strain>
    </source>
</reference>
<evidence type="ECO:0000313" key="3">
    <source>
        <dbReference type="Proteomes" id="UP000094463"/>
    </source>
</evidence>
<dbReference type="KEGG" id="bbev:BBEV_0289"/>
<gene>
    <name evidence="2" type="ORF">BBEV_0289</name>
</gene>
<dbReference type="InterPro" id="IPR011990">
    <property type="entry name" value="TPR-like_helical_dom_sf"/>
</dbReference>
<protein>
    <recommendedName>
        <fullName evidence="1">Aminoglycoside phosphotransferase domain-containing protein</fullName>
    </recommendedName>
</protein>
<dbReference type="EMBL" id="CP012502">
    <property type="protein sequence ID" value="AOM81683.1"/>
    <property type="molecule type" value="Genomic_DNA"/>
</dbReference>
<dbReference type="STRING" id="632773.BBEV_0289"/>
<evidence type="ECO:0000259" key="1">
    <source>
        <dbReference type="Pfam" id="PF01636"/>
    </source>
</evidence>
<proteinExistence type="predicted"/>
<dbReference type="InterPro" id="IPR002575">
    <property type="entry name" value="Aminoglycoside_PTrfase"/>
</dbReference>
<dbReference type="InterPro" id="IPR011009">
    <property type="entry name" value="Kinase-like_dom_sf"/>
</dbReference>
<feature type="domain" description="Aminoglycoside phosphotransferase" evidence="1">
    <location>
        <begin position="266"/>
        <end position="447"/>
    </location>
</feature>
<dbReference type="Gene3D" id="3.90.1200.10">
    <property type="match status" value="1"/>
</dbReference>
<accession>A0A1D7QRQ4</accession>
<keyword evidence="3" id="KW-1185">Reference proteome</keyword>
<dbReference type="SUPFAM" id="SSF48452">
    <property type="entry name" value="TPR-like"/>
    <property type="match status" value="1"/>
</dbReference>
<dbReference type="Gene3D" id="1.25.40.10">
    <property type="entry name" value="Tetratricopeptide repeat domain"/>
    <property type="match status" value="1"/>
</dbReference>
<name>A0A1D7QRQ4_9BACI</name>
<sequence length="542" mass="63319">MIKRILRTMRHKKITTLLHQARAFRNSAQSDQALAVLQKAERLSPNDNRILKEYVWLHIRQGHELDAAELLSQVITNQIEQQVLNEKDFFMLHDLNLKNHRYEQALIHLDAALTHQKQQKRVSVKALYELYRLKKKRPAPPDLLKDLSTRYRPEMMQTDMRHALFEYSRDMQVLLDWTKEAIDEGPCEQLDKDWVSCFHEGGYEGPLPSLFFEYCEVTGNRDLYSLGIGVHRYLLGRADPESIRIMRHKRARLRFLSYDGTPAIEKLYTRHSESSERSLLFYHHFAQNLADHVPALHGYTSTLRYDVHYYAYIEPEYRYRDDGYMKDVMDALLQIHAVPVKDYSETAPLALRDRNSYITSKRTVLQKSLETFRDHPLIRAEPDLLQLFKWGEAHAESILRTIDQAVPVFSHGDFHGGNILNQGDRLIVIDWDASGLMPAGFDLAAYAITVSNNDLFLPALDYYYDNSHLNRHYTKNELIFLVACMMMLRLLPALFKQSRLSLQDEAITNRIPTLQVIYELVNRSQQSFAKESSSIQSFEKRS</sequence>
<dbReference type="SUPFAM" id="SSF56112">
    <property type="entry name" value="Protein kinase-like (PK-like)"/>
    <property type="match status" value="1"/>
</dbReference>
<evidence type="ECO:0000313" key="2">
    <source>
        <dbReference type="EMBL" id="AOM81683.1"/>
    </source>
</evidence>
<dbReference type="Pfam" id="PF01636">
    <property type="entry name" value="APH"/>
    <property type="match status" value="1"/>
</dbReference>
<dbReference type="RefSeq" id="WP_069363834.1">
    <property type="nucleotide sequence ID" value="NZ_CP012502.1"/>
</dbReference>
<dbReference type="AlphaFoldDB" id="A0A1D7QRQ4"/>